<evidence type="ECO:0000313" key="5">
    <source>
        <dbReference type="EMBL" id="KAG2196941.1"/>
    </source>
</evidence>
<dbReference type="EMBL" id="JAEPRC010000453">
    <property type="protein sequence ID" value="KAG2196941.1"/>
    <property type="molecule type" value="Genomic_DNA"/>
</dbReference>
<protein>
    <submittedName>
        <fullName evidence="5">Uncharacterized protein</fullName>
    </submittedName>
</protein>
<evidence type="ECO:0000256" key="2">
    <source>
        <dbReference type="SAM" id="MobiDB-lite"/>
    </source>
</evidence>
<dbReference type="PROSITE" id="PS50089">
    <property type="entry name" value="ZF_RING_2"/>
    <property type="match status" value="1"/>
</dbReference>
<proteinExistence type="predicted"/>
<keyword evidence="1" id="KW-0862">Zinc</keyword>
<dbReference type="Gene3D" id="3.30.40.10">
    <property type="entry name" value="Zinc/RING finger domain, C3HC4 (zinc finger)"/>
    <property type="match status" value="1"/>
</dbReference>
<organism evidence="5 6">
    <name type="scientific">Mucor plumbeus</name>
    <dbReference type="NCBI Taxonomy" id="97098"/>
    <lineage>
        <taxon>Eukaryota</taxon>
        <taxon>Fungi</taxon>
        <taxon>Fungi incertae sedis</taxon>
        <taxon>Mucoromycota</taxon>
        <taxon>Mucoromycotina</taxon>
        <taxon>Mucoromycetes</taxon>
        <taxon>Mucorales</taxon>
        <taxon>Mucorineae</taxon>
        <taxon>Mucoraceae</taxon>
        <taxon>Mucor</taxon>
    </lineage>
</organism>
<evidence type="ECO:0000256" key="1">
    <source>
        <dbReference type="PROSITE-ProRule" id="PRU00175"/>
    </source>
</evidence>
<dbReference type="Proteomes" id="UP000650833">
    <property type="component" value="Unassembled WGS sequence"/>
</dbReference>
<dbReference type="InterPro" id="IPR039903">
    <property type="entry name" value="Zswim2"/>
</dbReference>
<dbReference type="SUPFAM" id="SSF57850">
    <property type="entry name" value="RING/U-box"/>
    <property type="match status" value="1"/>
</dbReference>
<gene>
    <name evidence="5" type="ORF">INT46_009747</name>
</gene>
<feature type="compositionally biased region" description="Basic residues" evidence="2">
    <location>
        <begin position="20"/>
        <end position="30"/>
    </location>
</feature>
<dbReference type="GO" id="GO:0061630">
    <property type="term" value="F:ubiquitin protein ligase activity"/>
    <property type="evidence" value="ECO:0007669"/>
    <property type="project" value="InterPro"/>
</dbReference>
<dbReference type="PANTHER" id="PTHR21540:SF0">
    <property type="entry name" value="PHD FAMILY PROTEIN"/>
    <property type="match status" value="1"/>
</dbReference>
<dbReference type="InterPro" id="IPR001841">
    <property type="entry name" value="Znf_RING"/>
</dbReference>
<reference evidence="5" key="1">
    <citation type="submission" date="2020-12" db="EMBL/GenBank/DDBJ databases">
        <title>Metabolic potential, ecology and presence of endohyphal bacteria is reflected in genomic diversity of Mucoromycotina.</title>
        <authorList>
            <person name="Muszewska A."/>
            <person name="Okrasinska A."/>
            <person name="Steczkiewicz K."/>
            <person name="Drgas O."/>
            <person name="Orlowska M."/>
            <person name="Perlinska-Lenart U."/>
            <person name="Aleksandrzak-Piekarczyk T."/>
            <person name="Szatraj K."/>
            <person name="Zielenkiewicz U."/>
            <person name="Pilsyk S."/>
            <person name="Malc E."/>
            <person name="Mieczkowski P."/>
            <person name="Kruszewska J.S."/>
            <person name="Biernat P."/>
            <person name="Pawlowska J."/>
        </authorList>
    </citation>
    <scope>NUCLEOTIDE SEQUENCE</scope>
    <source>
        <strain evidence="5">CBS 226.32</strain>
    </source>
</reference>
<dbReference type="InterPro" id="IPR013083">
    <property type="entry name" value="Znf_RING/FYVE/PHD"/>
</dbReference>
<dbReference type="PANTHER" id="PTHR21540">
    <property type="entry name" value="RING FINGER AND SWIM DOMAIN-CONTAINING PROTEIN 2"/>
    <property type="match status" value="1"/>
</dbReference>
<feature type="domain" description="RING-type" evidence="3">
    <location>
        <begin position="286"/>
        <end position="333"/>
    </location>
</feature>
<evidence type="ECO:0000313" key="6">
    <source>
        <dbReference type="Proteomes" id="UP000650833"/>
    </source>
</evidence>
<feature type="compositionally biased region" description="Polar residues" evidence="2">
    <location>
        <begin position="1"/>
        <end position="15"/>
    </location>
</feature>
<comment type="caution">
    <text evidence="5">The sequence shown here is derived from an EMBL/GenBank/DDBJ whole genome shotgun (WGS) entry which is preliminary data.</text>
</comment>
<dbReference type="PROSITE" id="PS50966">
    <property type="entry name" value="ZF_SWIM"/>
    <property type="match status" value="1"/>
</dbReference>
<feature type="region of interest" description="Disordered" evidence="2">
    <location>
        <begin position="1"/>
        <end position="37"/>
    </location>
</feature>
<dbReference type="InterPro" id="IPR007527">
    <property type="entry name" value="Znf_SWIM"/>
</dbReference>
<dbReference type="Pfam" id="PF04434">
    <property type="entry name" value="SWIM"/>
    <property type="match status" value="1"/>
</dbReference>
<keyword evidence="1" id="KW-0863">Zinc-finger</keyword>
<keyword evidence="1" id="KW-0479">Metal-binding</keyword>
<dbReference type="OrthoDB" id="2122982at2759"/>
<keyword evidence="6" id="KW-1185">Reference proteome</keyword>
<dbReference type="AlphaFoldDB" id="A0A8H7USG8"/>
<evidence type="ECO:0000259" key="4">
    <source>
        <dbReference type="PROSITE" id="PS50966"/>
    </source>
</evidence>
<sequence length="399" mass="45534">MSNLNTTVGSESQLAQGPRLRPRKIAHAPKRKVEDSENIIPLKKAKKEPLVKNETKPRKVTAVKKTLVTKKVATAIKVPSMKKEPAVNKEIKAKKGPTVKKVPRVKKEPTVKKVTKVKKEPKVKKAKVVHKLPPEASIYLSDSMRGRVLRAMKQRMYVLSRELSSLDDTVENFEVLGSIGNSYTVSIGSPIKCTCMDYTIRRTHCKHILMVLLKVYRLGFDNPMFQRLTTTREERIRARSSGRVVDPSVLVPTIIRERILKLSHEDQEQAESHPQIERRSLDTSDCPICFEEFEQAKIDSIDYCKVCGNNVHQECFNMWKASKGRDVSCVYCRSKWVFPRSNEPAKKSVYSFDSKHRYEGVANFALELGLDRKRDTSTYKTYRGYSLAFEGEGDNEDDV</sequence>
<name>A0A8H7USG8_9FUNG</name>
<evidence type="ECO:0000259" key="3">
    <source>
        <dbReference type="PROSITE" id="PS50089"/>
    </source>
</evidence>
<dbReference type="GO" id="GO:0008270">
    <property type="term" value="F:zinc ion binding"/>
    <property type="evidence" value="ECO:0007669"/>
    <property type="project" value="UniProtKB-KW"/>
</dbReference>
<feature type="domain" description="SWIM-type" evidence="4">
    <location>
        <begin position="183"/>
        <end position="216"/>
    </location>
</feature>
<accession>A0A8H7USG8</accession>